<dbReference type="AlphaFoldDB" id="A0A8S9TJ19"/>
<organism evidence="1 2">
    <name type="scientific">Phytophthora infestans</name>
    <name type="common">Potato late blight agent</name>
    <name type="synonym">Botrytis infestans</name>
    <dbReference type="NCBI Taxonomy" id="4787"/>
    <lineage>
        <taxon>Eukaryota</taxon>
        <taxon>Sar</taxon>
        <taxon>Stramenopiles</taxon>
        <taxon>Oomycota</taxon>
        <taxon>Peronosporomycetes</taxon>
        <taxon>Peronosporales</taxon>
        <taxon>Peronosporaceae</taxon>
        <taxon>Phytophthora</taxon>
    </lineage>
</organism>
<dbReference type="GO" id="GO:0030248">
    <property type="term" value="F:cellulose binding"/>
    <property type="evidence" value="ECO:0007669"/>
    <property type="project" value="InterPro"/>
</dbReference>
<gene>
    <name evidence="1" type="ORF">GN958_ATG22949</name>
</gene>
<dbReference type="GO" id="GO:0005975">
    <property type="term" value="P:carbohydrate metabolic process"/>
    <property type="evidence" value="ECO:0007669"/>
    <property type="project" value="InterPro"/>
</dbReference>
<comment type="caution">
    <text evidence="1">The sequence shown here is derived from an EMBL/GenBank/DDBJ whole genome shotgun (WGS) entry which is preliminary data.</text>
</comment>
<protein>
    <recommendedName>
        <fullName evidence="3">CBM1 domain-containing protein</fullName>
    </recommendedName>
</protein>
<name>A0A8S9TJ19_PHYIN</name>
<dbReference type="InterPro" id="IPR035971">
    <property type="entry name" value="CBD_sf"/>
</dbReference>
<accession>A0A8S9TJ19</accession>
<evidence type="ECO:0008006" key="3">
    <source>
        <dbReference type="Google" id="ProtNLM"/>
    </source>
</evidence>
<dbReference type="SUPFAM" id="SSF57180">
    <property type="entry name" value="Cellulose-binding domain"/>
    <property type="match status" value="1"/>
</dbReference>
<dbReference type="EMBL" id="JAACNO010003216">
    <property type="protein sequence ID" value="KAF4127893.1"/>
    <property type="molecule type" value="Genomic_DNA"/>
</dbReference>
<sequence length="111" mass="12532">MCMKKEANVYDQCAGQEIRGLWKAMCPKGALCRESDTFYSQCLPEAVSKAMDAVLTGASSVHSDSIVVPLHHFLLKVEYQTKSFQKIWTENHSIGTVFDNFKSMFNSCSWI</sequence>
<proteinExistence type="predicted"/>
<dbReference type="GO" id="GO:0005576">
    <property type="term" value="C:extracellular region"/>
    <property type="evidence" value="ECO:0007669"/>
    <property type="project" value="InterPro"/>
</dbReference>
<evidence type="ECO:0000313" key="1">
    <source>
        <dbReference type="EMBL" id="KAF4127893.1"/>
    </source>
</evidence>
<dbReference type="Proteomes" id="UP000704712">
    <property type="component" value="Unassembled WGS sequence"/>
</dbReference>
<evidence type="ECO:0000313" key="2">
    <source>
        <dbReference type="Proteomes" id="UP000704712"/>
    </source>
</evidence>
<reference evidence="1" key="1">
    <citation type="submission" date="2020-03" db="EMBL/GenBank/DDBJ databases">
        <title>Hybrid Assembly of Korean Phytophthora infestans isolates.</title>
        <authorList>
            <person name="Prokchorchik M."/>
            <person name="Lee Y."/>
            <person name="Seo J."/>
            <person name="Cho J.-H."/>
            <person name="Park Y.-E."/>
            <person name="Jang D.-C."/>
            <person name="Im J.-S."/>
            <person name="Choi J.-G."/>
            <person name="Park H.-J."/>
            <person name="Lee G.-B."/>
            <person name="Lee Y.-G."/>
            <person name="Hong S.-Y."/>
            <person name="Cho K."/>
            <person name="Sohn K.H."/>
        </authorList>
    </citation>
    <scope>NUCLEOTIDE SEQUENCE</scope>
    <source>
        <strain evidence="1">KR_2_A2</strain>
    </source>
</reference>